<dbReference type="Gene3D" id="2.40.128.20">
    <property type="match status" value="1"/>
</dbReference>
<dbReference type="EMBL" id="WJQU01000004">
    <property type="protein sequence ID" value="KAJ6635197.1"/>
    <property type="molecule type" value="Genomic_DNA"/>
</dbReference>
<sequence>MKVIFFLFVIVFVKIDARVFVGKCRKIPAPVVEHFEFKNYMGVWYEILWYDDEYETFDECLQFTYEDTSTCDSEKTFKTQLKLQSPTDNYEEQQKYYGVGKQFDGGKLGTGTIYPTAPNYFVLATDYCNYSFVWDCFNVNATHYNERMWYFDRQPNPSSIPRKVQSLISKHFDKRYVRKTYHGDKCRY</sequence>
<proteinExistence type="inferred from homology"/>
<dbReference type="PIRSF" id="PIRSF036893">
    <property type="entry name" value="Lipocalin_ApoD"/>
    <property type="match status" value="1"/>
</dbReference>
<organism evidence="2 3">
    <name type="scientific">Pseudolycoriella hygida</name>
    <dbReference type="NCBI Taxonomy" id="35572"/>
    <lineage>
        <taxon>Eukaryota</taxon>
        <taxon>Metazoa</taxon>
        <taxon>Ecdysozoa</taxon>
        <taxon>Arthropoda</taxon>
        <taxon>Hexapoda</taxon>
        <taxon>Insecta</taxon>
        <taxon>Pterygota</taxon>
        <taxon>Neoptera</taxon>
        <taxon>Endopterygota</taxon>
        <taxon>Diptera</taxon>
        <taxon>Nematocera</taxon>
        <taxon>Sciaroidea</taxon>
        <taxon>Sciaridae</taxon>
        <taxon>Pseudolycoriella</taxon>
    </lineage>
</organism>
<evidence type="ECO:0000313" key="3">
    <source>
        <dbReference type="Proteomes" id="UP001151699"/>
    </source>
</evidence>
<gene>
    <name evidence="2" type="primary">APOD_8</name>
    <name evidence="2" type="ORF">Bhyg_13781</name>
</gene>
<dbReference type="InterPro" id="IPR012674">
    <property type="entry name" value="Calycin"/>
</dbReference>
<dbReference type="InterPro" id="IPR022271">
    <property type="entry name" value="Lipocalin_ApoD"/>
</dbReference>
<comment type="caution">
    <text evidence="2">The sequence shown here is derived from an EMBL/GenBank/DDBJ whole genome shotgun (WGS) entry which is preliminary data.</text>
</comment>
<dbReference type="PANTHER" id="PTHR10612:SF62">
    <property type="entry name" value="LIPOCALIN_CYTOSOLIC FATTY-ACID BINDING DOMAIN-CONTAINING PROTEIN"/>
    <property type="match status" value="1"/>
</dbReference>
<name>A0A9Q0MRY7_9DIPT</name>
<feature type="signal peptide" evidence="1">
    <location>
        <begin position="1"/>
        <end position="17"/>
    </location>
</feature>
<dbReference type="GO" id="GO:0000302">
    <property type="term" value="P:response to reactive oxygen species"/>
    <property type="evidence" value="ECO:0007669"/>
    <property type="project" value="TreeGrafter"/>
</dbReference>
<dbReference type="GO" id="GO:0006629">
    <property type="term" value="P:lipid metabolic process"/>
    <property type="evidence" value="ECO:0007669"/>
    <property type="project" value="TreeGrafter"/>
</dbReference>
<dbReference type="GO" id="GO:0005737">
    <property type="term" value="C:cytoplasm"/>
    <property type="evidence" value="ECO:0007669"/>
    <property type="project" value="TreeGrafter"/>
</dbReference>
<dbReference type="Proteomes" id="UP001151699">
    <property type="component" value="Chromosome C"/>
</dbReference>
<dbReference type="PANTHER" id="PTHR10612">
    <property type="entry name" value="APOLIPOPROTEIN D"/>
    <property type="match status" value="1"/>
</dbReference>
<evidence type="ECO:0000313" key="2">
    <source>
        <dbReference type="EMBL" id="KAJ6635197.1"/>
    </source>
</evidence>
<dbReference type="AlphaFoldDB" id="A0A9Q0MRY7"/>
<keyword evidence="3" id="KW-1185">Reference proteome</keyword>
<reference evidence="2" key="1">
    <citation type="submission" date="2022-07" db="EMBL/GenBank/DDBJ databases">
        <authorList>
            <person name="Trinca V."/>
            <person name="Uliana J.V.C."/>
            <person name="Torres T.T."/>
            <person name="Ward R.J."/>
            <person name="Monesi N."/>
        </authorList>
    </citation>
    <scope>NUCLEOTIDE SEQUENCE</scope>
    <source>
        <strain evidence="2">HSMRA1968</strain>
        <tissue evidence="2">Whole embryos</tissue>
    </source>
</reference>
<protein>
    <submittedName>
        <fullName evidence="2">Apolipoprotein D</fullName>
    </submittedName>
</protein>
<dbReference type="OrthoDB" id="565904at2759"/>
<dbReference type="SUPFAM" id="SSF50814">
    <property type="entry name" value="Lipocalins"/>
    <property type="match status" value="1"/>
</dbReference>
<accession>A0A9Q0MRY7</accession>
<keyword evidence="1" id="KW-0732">Signal</keyword>
<evidence type="ECO:0000256" key="1">
    <source>
        <dbReference type="PIRNR" id="PIRNR036893"/>
    </source>
</evidence>
<feature type="chain" id="PRO_5040557067" evidence="1">
    <location>
        <begin position="18"/>
        <end position="188"/>
    </location>
</feature>
<comment type="similarity">
    <text evidence="1">Belongs to the calycin superfamily. Lipocalin family.</text>
</comment>